<evidence type="ECO:0000313" key="11">
    <source>
        <dbReference type="EMBL" id="QGW28833.1"/>
    </source>
</evidence>
<organism evidence="11 12">
    <name type="scientific">Phnomibacter ginsenosidimutans</name>
    <dbReference type="NCBI Taxonomy" id="2676868"/>
    <lineage>
        <taxon>Bacteria</taxon>
        <taxon>Pseudomonadati</taxon>
        <taxon>Bacteroidota</taxon>
        <taxon>Chitinophagia</taxon>
        <taxon>Chitinophagales</taxon>
        <taxon>Chitinophagaceae</taxon>
        <taxon>Phnomibacter</taxon>
    </lineage>
</organism>
<evidence type="ECO:0000256" key="1">
    <source>
        <dbReference type="ARBA" id="ARBA00004071"/>
    </source>
</evidence>
<feature type="domain" description="Glycoside hydrolase family 29 N-terminal" evidence="9">
    <location>
        <begin position="16"/>
        <end position="379"/>
    </location>
</feature>
<dbReference type="InterPro" id="IPR016286">
    <property type="entry name" value="FUC_metazoa-typ"/>
</dbReference>
<name>A0A6I6GB06_9BACT</name>
<evidence type="ECO:0000256" key="8">
    <source>
        <dbReference type="SAM" id="SignalP"/>
    </source>
</evidence>
<dbReference type="InterPro" id="IPR000933">
    <property type="entry name" value="Glyco_hydro_29"/>
</dbReference>
<dbReference type="InterPro" id="IPR013780">
    <property type="entry name" value="Glyco_hydro_b"/>
</dbReference>
<keyword evidence="6" id="KW-0326">Glycosidase</keyword>
<evidence type="ECO:0000259" key="9">
    <source>
        <dbReference type="Pfam" id="PF01120"/>
    </source>
</evidence>
<evidence type="ECO:0000256" key="3">
    <source>
        <dbReference type="ARBA" id="ARBA00012662"/>
    </source>
</evidence>
<keyword evidence="5" id="KW-0378">Hydrolase</keyword>
<dbReference type="PANTHER" id="PTHR10030:SF37">
    <property type="entry name" value="ALPHA-L-FUCOSIDASE-RELATED"/>
    <property type="match status" value="1"/>
</dbReference>
<evidence type="ECO:0000313" key="12">
    <source>
        <dbReference type="Proteomes" id="UP000426027"/>
    </source>
</evidence>
<dbReference type="EC" id="3.2.1.51" evidence="3"/>
<dbReference type="InterPro" id="IPR031919">
    <property type="entry name" value="Fucosidase_C"/>
</dbReference>
<dbReference type="Pfam" id="PF01120">
    <property type="entry name" value="Alpha_L_fucos"/>
    <property type="match status" value="1"/>
</dbReference>
<dbReference type="InterPro" id="IPR057739">
    <property type="entry name" value="Glyco_hydro_29_N"/>
</dbReference>
<feature type="chain" id="PRO_5026197408" description="alpha-L-fucosidase" evidence="8">
    <location>
        <begin position="20"/>
        <end position="479"/>
    </location>
</feature>
<protein>
    <recommendedName>
        <fullName evidence="3">alpha-L-fucosidase</fullName>
        <ecNumber evidence="3">3.2.1.51</ecNumber>
    </recommendedName>
</protein>
<evidence type="ECO:0000259" key="10">
    <source>
        <dbReference type="Pfam" id="PF16757"/>
    </source>
</evidence>
<keyword evidence="4 8" id="KW-0732">Signal</keyword>
<dbReference type="PANTHER" id="PTHR10030">
    <property type="entry name" value="ALPHA-L-FUCOSIDASE"/>
    <property type="match status" value="1"/>
</dbReference>
<dbReference type="Proteomes" id="UP000426027">
    <property type="component" value="Chromosome"/>
</dbReference>
<dbReference type="GO" id="GO:0005764">
    <property type="term" value="C:lysosome"/>
    <property type="evidence" value="ECO:0007669"/>
    <property type="project" value="TreeGrafter"/>
</dbReference>
<dbReference type="Gene3D" id="3.20.20.80">
    <property type="entry name" value="Glycosidases"/>
    <property type="match status" value="1"/>
</dbReference>
<comment type="similarity">
    <text evidence="2">Belongs to the glycosyl hydrolase 29 family.</text>
</comment>
<dbReference type="SUPFAM" id="SSF51445">
    <property type="entry name" value="(Trans)glycosidases"/>
    <property type="match status" value="1"/>
</dbReference>
<dbReference type="RefSeq" id="WP_157479186.1">
    <property type="nucleotide sequence ID" value="NZ_CP046566.1"/>
</dbReference>
<dbReference type="GO" id="GO:0006004">
    <property type="term" value="P:fucose metabolic process"/>
    <property type="evidence" value="ECO:0007669"/>
    <property type="project" value="InterPro"/>
</dbReference>
<feature type="site" description="May be important for catalysis" evidence="7">
    <location>
        <position position="313"/>
    </location>
</feature>
<feature type="domain" description="Alpha-L-fucosidase C-terminal" evidence="10">
    <location>
        <begin position="399"/>
        <end position="476"/>
    </location>
</feature>
<dbReference type="GO" id="GO:0004560">
    <property type="term" value="F:alpha-L-fucosidase activity"/>
    <property type="evidence" value="ECO:0007669"/>
    <property type="project" value="InterPro"/>
</dbReference>
<dbReference type="AlphaFoldDB" id="A0A6I6GB06"/>
<dbReference type="PIRSF" id="PIRSF001092">
    <property type="entry name" value="Alpha-L-fucosidase"/>
    <property type="match status" value="1"/>
</dbReference>
<evidence type="ECO:0000256" key="7">
    <source>
        <dbReference type="PIRSR" id="PIRSR001092-1"/>
    </source>
</evidence>
<accession>A0A6I6GB06</accession>
<comment type="function">
    <text evidence="1">Alpha-L-fucosidase is responsible for hydrolyzing the alpha-1,6-linked fucose joined to the reducing-end N-acetylglucosamine of the carbohydrate moieties of glycoproteins.</text>
</comment>
<proteinExistence type="inferred from homology"/>
<keyword evidence="12" id="KW-1185">Reference proteome</keyword>
<evidence type="ECO:0000256" key="4">
    <source>
        <dbReference type="ARBA" id="ARBA00022729"/>
    </source>
</evidence>
<dbReference type="KEGG" id="fls:GLV81_12635"/>
<evidence type="ECO:0000256" key="5">
    <source>
        <dbReference type="ARBA" id="ARBA00022801"/>
    </source>
</evidence>
<gene>
    <name evidence="11" type="ORF">GLV81_12635</name>
</gene>
<reference evidence="11 12" key="1">
    <citation type="submission" date="2019-11" db="EMBL/GenBank/DDBJ databases">
        <authorList>
            <person name="Im W.T."/>
        </authorList>
    </citation>
    <scope>NUCLEOTIDE SEQUENCE [LARGE SCALE GENOMIC DNA]</scope>
    <source>
        <strain evidence="11 12">SB-02</strain>
    </source>
</reference>
<dbReference type="Gene3D" id="2.60.40.1180">
    <property type="entry name" value="Golgi alpha-mannosidase II"/>
    <property type="match status" value="1"/>
</dbReference>
<dbReference type="EMBL" id="CP046566">
    <property type="protein sequence ID" value="QGW28833.1"/>
    <property type="molecule type" value="Genomic_DNA"/>
</dbReference>
<evidence type="ECO:0000256" key="6">
    <source>
        <dbReference type="ARBA" id="ARBA00023295"/>
    </source>
</evidence>
<evidence type="ECO:0000256" key="2">
    <source>
        <dbReference type="ARBA" id="ARBA00007951"/>
    </source>
</evidence>
<dbReference type="SMART" id="SM00812">
    <property type="entry name" value="Alpha_L_fucos"/>
    <property type="match status" value="1"/>
</dbReference>
<feature type="signal peptide" evidence="8">
    <location>
        <begin position="1"/>
        <end position="19"/>
    </location>
</feature>
<sequence>MRIVTILLFAGLSCAMAQAQEHNLSAKYVAPSDPLVAAKLAQWKQLKFGLLMHWGTYSQWGIVESWSLCPEDENWCIRRGPFANDWFAYKKAYEGLQQQFNPVLFNPDKWADAAATAGMKYMVFTTKHHDGFCMFDSKYTDYRITHSSSPFSTHPKANVAKEVFDAFRKKGFMIGAYFSKPDWHTPDYWWRYFPPKDRNVSYNPAKYPERWNAYKTFTHNQMLELATGYGPLDIFWLDGGWVRPKHSIDTAVEWQRTIPYDQDIDIPAIAAKVRQHQPGMLFVDRTVPGEYENYATPEQSVPNQYLPYPWESCMTLGNSWSHVPNDEYKPARKVIHLLTTIVSRNGSLLLNVGPRPDGEWDSIAYQRLQQIGSWMQQNGSAIYATEADPQLPSAGSWVFTKKTNEVFAIYQVPENETAMPATVLIPYTPKPTITAVQLLGSTKKLSFTVTEKGIVVNIPKSLVAAPPNAWAWVFQIVAP</sequence>
<dbReference type="Pfam" id="PF16757">
    <property type="entry name" value="Fucosidase_C"/>
    <property type="match status" value="1"/>
</dbReference>
<dbReference type="InterPro" id="IPR017853">
    <property type="entry name" value="GH"/>
</dbReference>
<dbReference type="GO" id="GO:0016139">
    <property type="term" value="P:glycoside catabolic process"/>
    <property type="evidence" value="ECO:0007669"/>
    <property type="project" value="TreeGrafter"/>
</dbReference>